<reference evidence="2 3" key="1">
    <citation type="submission" date="2013-03" db="EMBL/GenBank/DDBJ databases">
        <authorList>
            <person name="Fiebig A."/>
            <person name="Goeker M."/>
            <person name="Klenk H.-P.P."/>
        </authorList>
    </citation>
    <scope>NUCLEOTIDE SEQUENCE [LARGE SCALE GENOMIC DNA]</scope>
    <source>
        <strain evidence="3">DSM 19469</strain>
    </source>
</reference>
<organism evidence="2 3">
    <name type="scientific">Roseicyclus elongatus DSM 19469</name>
    <dbReference type="NCBI Taxonomy" id="1294273"/>
    <lineage>
        <taxon>Bacteria</taxon>
        <taxon>Pseudomonadati</taxon>
        <taxon>Pseudomonadota</taxon>
        <taxon>Alphaproteobacteria</taxon>
        <taxon>Rhodobacterales</taxon>
        <taxon>Roseobacteraceae</taxon>
        <taxon>Roseicyclus</taxon>
    </lineage>
</organism>
<dbReference type="Pfam" id="PF20056">
    <property type="entry name" value="DUF6455"/>
    <property type="match status" value="1"/>
</dbReference>
<proteinExistence type="predicted"/>
<dbReference type="KEGG" id="red:roselon_01909"/>
<evidence type="ECO:0000313" key="3">
    <source>
        <dbReference type="Proteomes" id="UP000019593"/>
    </source>
</evidence>
<protein>
    <recommendedName>
        <fullName evidence="1">DUF6455 domain-containing protein</fullName>
    </recommendedName>
</protein>
<accession>W8RSZ9</accession>
<gene>
    <name evidence="2" type="ORF">roselon_01909</name>
</gene>
<name>W8RSZ9_9RHOB</name>
<dbReference type="OrthoDB" id="7689275at2"/>
<dbReference type="AlphaFoldDB" id="W8RSZ9"/>
<feature type="domain" description="DUF6455" evidence="1">
    <location>
        <begin position="7"/>
        <end position="87"/>
    </location>
</feature>
<evidence type="ECO:0000313" key="2">
    <source>
        <dbReference type="EMBL" id="AHM04268.1"/>
    </source>
</evidence>
<keyword evidence="3" id="KW-1185">Reference proteome</keyword>
<dbReference type="HOGENOM" id="CLU_172417_0_0_5"/>
<dbReference type="Proteomes" id="UP000019593">
    <property type="component" value="Chromosome"/>
</dbReference>
<evidence type="ECO:0000259" key="1">
    <source>
        <dbReference type="Pfam" id="PF20056"/>
    </source>
</evidence>
<sequence length="94" mass="10235">MMTGTTHKLGDTRRHYWLAVGMADISGADLQRALEEGRITHGDWAGMVERCRGCNWADGCDCWMQTQSAGEATVPRACPNAEMFDAVIGSQSDA</sequence>
<dbReference type="STRING" id="1294273.roselon_01909"/>
<dbReference type="InterPro" id="IPR045601">
    <property type="entry name" value="DUF6455"/>
</dbReference>
<dbReference type="EMBL" id="CP004372">
    <property type="protein sequence ID" value="AHM04268.1"/>
    <property type="molecule type" value="Genomic_DNA"/>
</dbReference>